<dbReference type="Pfam" id="PF08335">
    <property type="entry name" value="GlnD_UR_UTase"/>
    <property type="match status" value="1"/>
</dbReference>
<feature type="region of interest" description="Uridylyltransferase" evidence="7">
    <location>
        <begin position="1"/>
        <end position="352"/>
    </location>
</feature>
<dbReference type="CDD" id="cd04899">
    <property type="entry name" value="ACT_ACR-UUR-like_2"/>
    <property type="match status" value="1"/>
</dbReference>
<dbReference type="EMBL" id="SGBB01000002">
    <property type="protein sequence ID" value="RZD19236.1"/>
    <property type="molecule type" value="Genomic_DNA"/>
</dbReference>
<evidence type="ECO:0000256" key="4">
    <source>
        <dbReference type="ARBA" id="ARBA00022801"/>
    </source>
</evidence>
<dbReference type="Pfam" id="PF24931">
    <property type="entry name" value="ACT_ACR9_3rd"/>
    <property type="match status" value="1"/>
</dbReference>
<evidence type="ECO:0000256" key="1">
    <source>
        <dbReference type="ARBA" id="ARBA00022679"/>
    </source>
</evidence>
<dbReference type="HAMAP" id="MF_00277">
    <property type="entry name" value="PII_uridylyl_transf"/>
    <property type="match status" value="1"/>
</dbReference>
<comment type="similarity">
    <text evidence="7">Belongs to the GlnD family.</text>
</comment>
<dbReference type="Gene3D" id="3.30.70.260">
    <property type="match status" value="1"/>
</dbReference>
<proteinExistence type="inferred from homology"/>
<feature type="domain" description="ACT" evidence="8">
    <location>
        <begin position="770"/>
        <end position="850"/>
    </location>
</feature>
<dbReference type="Pfam" id="PF01966">
    <property type="entry name" value="HD"/>
    <property type="match status" value="1"/>
</dbReference>
<dbReference type="CDD" id="cd00077">
    <property type="entry name" value="HDc"/>
    <property type="match status" value="1"/>
</dbReference>
<comment type="caution">
    <text evidence="9">The sequence shown here is derived from an EMBL/GenBank/DDBJ whole genome shotgun (WGS) entry which is preliminary data.</text>
</comment>
<dbReference type="AlphaFoldDB" id="A0A519BPN3"/>
<dbReference type="InterPro" id="IPR043519">
    <property type="entry name" value="NT_sf"/>
</dbReference>
<evidence type="ECO:0000256" key="2">
    <source>
        <dbReference type="ARBA" id="ARBA00022695"/>
    </source>
</evidence>
<dbReference type="InterPro" id="IPR010043">
    <property type="entry name" value="UTase/UR"/>
</dbReference>
<evidence type="ECO:0000313" key="10">
    <source>
        <dbReference type="Proteomes" id="UP000319296"/>
    </source>
</evidence>
<keyword evidence="4 7" id="KW-0378">Hydrolase</keyword>
<comment type="activity regulation">
    <text evidence="7">Uridylyltransferase (UTase) activity is inhibited by glutamine, while glutamine activates uridylyl-removing (UR) activity.</text>
</comment>
<dbReference type="GO" id="GO:0008773">
    <property type="term" value="F:[protein-PII] uridylyltransferase activity"/>
    <property type="evidence" value="ECO:0007669"/>
    <property type="project" value="UniProtKB-UniRule"/>
</dbReference>
<keyword evidence="5 7" id="KW-0460">Magnesium</keyword>
<dbReference type="PIRSF" id="PIRSF006288">
    <property type="entry name" value="PII_uridyltransf"/>
    <property type="match status" value="1"/>
</dbReference>
<evidence type="ECO:0000256" key="3">
    <source>
        <dbReference type="ARBA" id="ARBA00022737"/>
    </source>
</evidence>
<dbReference type="Gene3D" id="1.10.3090.10">
    <property type="entry name" value="cca-adding enzyme, domain 2"/>
    <property type="match status" value="1"/>
</dbReference>
<gene>
    <name evidence="7" type="primary">glnD</name>
    <name evidence="9" type="ORF">EVG15_02020</name>
</gene>
<feature type="domain" description="ACT" evidence="8">
    <location>
        <begin position="884"/>
        <end position="953"/>
    </location>
</feature>
<keyword evidence="1 7" id="KW-0808">Transferase</keyword>
<dbReference type="EC" id="3.1.4.-" evidence="7"/>
<dbReference type="CDD" id="cd04873">
    <property type="entry name" value="ACT_UUR-ACR-like"/>
    <property type="match status" value="1"/>
</dbReference>
<dbReference type="EC" id="2.7.7.59" evidence="7"/>
<dbReference type="InterPro" id="IPR013546">
    <property type="entry name" value="PII_UdlTrfase/GS_AdlTrfase"/>
</dbReference>
<dbReference type="CDD" id="cd05401">
    <property type="entry name" value="NT_GlnE_GlnD_like"/>
    <property type="match status" value="1"/>
</dbReference>
<accession>A0A519BPN3</accession>
<keyword evidence="6 7" id="KW-0511">Multifunctional enzyme</keyword>
<comment type="function">
    <text evidence="7">Modifies, by uridylylation and deuridylylation, the PII regulatory proteins (GlnB and homologs), in response to the nitrogen status of the cell that GlnD senses through the glutamine level. Under low glutamine levels, catalyzes the conversion of the PII proteins and UTP to PII-UMP and PPi, while under higher glutamine levels, GlnD hydrolyzes PII-UMP to PII and UMP (deuridylylation). Thus, controls uridylylation state and activity of the PII proteins, and plays an important role in the regulation of nitrogen metabolism.</text>
</comment>
<comment type="domain">
    <text evidence="7">Has four distinct domains: an N-terminal nucleotidyltransferase (NT) domain responsible for UTase activity, a central HD domain that encodes UR activity, and two C-terminal ACT domains that seem to have a role in glutamine sensing.</text>
</comment>
<dbReference type="GO" id="GO:0006808">
    <property type="term" value="P:regulation of nitrogen utilization"/>
    <property type="evidence" value="ECO:0007669"/>
    <property type="project" value="UniProtKB-UniRule"/>
</dbReference>
<dbReference type="SUPFAM" id="SSF109604">
    <property type="entry name" value="HD-domain/PDEase-like"/>
    <property type="match status" value="1"/>
</dbReference>
<dbReference type="PROSITE" id="PS51671">
    <property type="entry name" value="ACT"/>
    <property type="match status" value="2"/>
</dbReference>
<dbReference type="InterPro" id="IPR003607">
    <property type="entry name" value="HD/PDEase_dom"/>
</dbReference>
<dbReference type="InterPro" id="IPR006674">
    <property type="entry name" value="HD_domain"/>
</dbReference>
<comment type="caution">
    <text evidence="7">Lacks conserved residue(s) required for the propagation of feature annotation.</text>
</comment>
<dbReference type="SUPFAM" id="SSF81301">
    <property type="entry name" value="Nucleotidyltransferase"/>
    <property type="match status" value="1"/>
</dbReference>
<dbReference type="PANTHER" id="PTHR47320">
    <property type="entry name" value="BIFUNCTIONAL URIDYLYLTRANSFERASE/URIDYLYL-REMOVING ENZYME"/>
    <property type="match status" value="1"/>
</dbReference>
<reference evidence="9 10" key="1">
    <citation type="journal article" date="2019" name="ISME J.">
        <title>Insights into ecological role of a new deltaproteobacterial order Candidatus Acidulodesulfobacterales by metagenomics and metatranscriptomics.</title>
        <authorList>
            <person name="Tan S."/>
            <person name="Liu J."/>
            <person name="Fang Y."/>
            <person name="Hedlund B.P."/>
            <person name="Lian Z.H."/>
            <person name="Huang L.Y."/>
            <person name="Li J.T."/>
            <person name="Huang L.N."/>
            <person name="Li W.J."/>
            <person name="Jiang H.C."/>
            <person name="Dong H.L."/>
            <person name="Shu W.S."/>
        </authorList>
    </citation>
    <scope>NUCLEOTIDE SEQUENCE [LARGE SCALE GENOMIC DNA]</scope>
    <source>
        <strain evidence="9">AP1</strain>
    </source>
</reference>
<keyword evidence="2 7" id="KW-0548">Nucleotidyltransferase</keyword>
<protein>
    <recommendedName>
        <fullName evidence="7">Bifunctional uridylyltransferase/uridylyl-removing enzyme</fullName>
        <shortName evidence="7">UTase/UR</shortName>
    </recommendedName>
    <alternativeName>
        <fullName evidence="7">Bifunctional [protein-PII] modification enzyme</fullName>
    </alternativeName>
    <alternativeName>
        <fullName evidence="7">Bifunctional nitrogen sensor protein</fullName>
    </alternativeName>
    <domain>
        <recommendedName>
            <fullName evidence="7">[Protein-PII] uridylyltransferase</fullName>
            <shortName evidence="7">PII uridylyltransferase</shortName>
            <shortName evidence="7">UTase</shortName>
            <ecNumber evidence="7">2.7.7.59</ecNumber>
        </recommendedName>
    </domain>
    <domain>
        <recommendedName>
            <fullName evidence="7">[Protein-PII]-UMP uridylyl-removing enzyme</fullName>
            <shortName evidence="7">UR</shortName>
            <ecNumber evidence="7">3.1.4.-</ecNumber>
        </recommendedName>
    </domain>
</protein>
<comment type="catalytic activity">
    <reaction evidence="7">
        <text>[protein-PII]-L-tyrosine + UTP = [protein-PII]-uridylyl-L-tyrosine + diphosphate</text>
        <dbReference type="Rhea" id="RHEA:13673"/>
        <dbReference type="Rhea" id="RHEA-COMP:12147"/>
        <dbReference type="Rhea" id="RHEA-COMP:12148"/>
        <dbReference type="ChEBI" id="CHEBI:33019"/>
        <dbReference type="ChEBI" id="CHEBI:46398"/>
        <dbReference type="ChEBI" id="CHEBI:46858"/>
        <dbReference type="ChEBI" id="CHEBI:90602"/>
        <dbReference type="EC" id="2.7.7.59"/>
    </reaction>
</comment>
<evidence type="ECO:0000256" key="7">
    <source>
        <dbReference type="HAMAP-Rule" id="MF_00277"/>
    </source>
</evidence>
<dbReference type="PANTHER" id="PTHR47320:SF1">
    <property type="entry name" value="BIFUNCTIONAL URIDYLYLTRANSFERASE_URIDYLYL-REMOVING ENZYME"/>
    <property type="match status" value="1"/>
</dbReference>
<keyword evidence="3" id="KW-0677">Repeat</keyword>
<evidence type="ECO:0000259" key="8">
    <source>
        <dbReference type="PROSITE" id="PS51671"/>
    </source>
</evidence>
<dbReference type="GO" id="GO:0008081">
    <property type="term" value="F:phosphoric diester hydrolase activity"/>
    <property type="evidence" value="ECO:0007669"/>
    <property type="project" value="UniProtKB-UniRule"/>
</dbReference>
<evidence type="ECO:0000313" key="9">
    <source>
        <dbReference type="EMBL" id="RZD19236.1"/>
    </source>
</evidence>
<sequence length="953" mass="111150">MLTSSIIKSKISSEFKSLKQDLLNFSSFNIAAKISAVIDSIIIDVFNENIFSDDVCIIAAGSYSINELCPFSDIDLMILIGNDVNETDQEILTKKLKIFFYLLWDAAVDLSQSVRTVSEAIDLMGNDLNTYTSFINARYITGNVKLYDDFKLKFKNINAKNIFLTEIMKSIRKKRLVNVMVDNDIFLLEPDVKDGIGGLRDYSWCEWIYYISGKPLKSLEFLHYHNIYGGMVGNEDLYENSNLNLNDIKYFIKSKDFILKTRIMMHLLTGKKIDRLTFDIQEKVASAFFYKDIKFLNKIELFMHDYYLNSKNLHINSKIILNELIKKPLYLNSRLEINNKNIKSQNKNIRKKINSEFIPTAAANTNTDNILIENGYIYIKNKEKFLSDLENSFLLLEIFLNTGQRLDMESVNILKKAYFLHKNKIVNNKTAINFFINLLKSRRRVYETLLLMHETNLLSALLPEFKKIDSLSTNDVYHIYTVDAHSLNGIHILEKFVNFKIHKDLKDIAIDLNEEDMLVLNLSMLLHDIGKGYAPHHEKIGSKIAVKIAKRLGIEEKSHGMVYFLILNHFLMPLTSERRDMHDPVTIKTIADVCKDIKHLKFLFIISLCDSIAVAPGRFNSWRKMLLVELYNKTYSYIENENSLNYFSLDLSYYIDEIYNNIISEINKNKPEYFDFMLNIIKDNVNNNFNKDLHFNFKSDFEINNINNTNSIKAKEYIKNYLNSFYYPIKYLQRNSSEKIVSHIKLLSEIDDKHIFNYAVIPNKEANYFEFIICGKERKNIFSDITGTLSYYDFNIMSADINTRKDGNFIDIFFINHIYKDIDSEIEWDKIENIIGQIFQGTLTVSISDMFHKKIESYKIYKKFTPHVSSACNVYNNLSEEFTVIEIQAPDRKGLLYDISKVFNNFNIDIFESKITTMGSKALDTFYIKDEKGRKIKNILAIKKIKSAFMNIL</sequence>
<dbReference type="InterPro" id="IPR045865">
    <property type="entry name" value="ACT-like_dom_sf"/>
</dbReference>
<name>A0A519BPN3_9DELT</name>
<comment type="cofactor">
    <cofactor evidence="7">
        <name>Mg(2+)</name>
        <dbReference type="ChEBI" id="CHEBI:18420"/>
    </cofactor>
</comment>
<dbReference type="InterPro" id="IPR002912">
    <property type="entry name" value="ACT_dom"/>
</dbReference>
<dbReference type="SUPFAM" id="SSF55021">
    <property type="entry name" value="ACT-like"/>
    <property type="match status" value="2"/>
</dbReference>
<evidence type="ECO:0000256" key="5">
    <source>
        <dbReference type="ARBA" id="ARBA00022842"/>
    </source>
</evidence>
<organism evidence="9 10">
    <name type="scientific">Candidatus Acididesulfobacter diazotrophicus</name>
    <dbReference type="NCBI Taxonomy" id="2597226"/>
    <lineage>
        <taxon>Bacteria</taxon>
        <taxon>Deltaproteobacteria</taxon>
        <taxon>Candidatus Acidulodesulfobacterales</taxon>
        <taxon>Candidatus Acididesulfobacter</taxon>
    </lineage>
</organism>
<evidence type="ECO:0000256" key="6">
    <source>
        <dbReference type="ARBA" id="ARBA00023268"/>
    </source>
</evidence>
<comment type="catalytic activity">
    <reaction evidence="7">
        <text>[protein-PII]-uridylyl-L-tyrosine + H2O = [protein-PII]-L-tyrosine + UMP + H(+)</text>
        <dbReference type="Rhea" id="RHEA:48600"/>
        <dbReference type="Rhea" id="RHEA-COMP:12147"/>
        <dbReference type="Rhea" id="RHEA-COMP:12148"/>
        <dbReference type="ChEBI" id="CHEBI:15377"/>
        <dbReference type="ChEBI" id="CHEBI:15378"/>
        <dbReference type="ChEBI" id="CHEBI:46858"/>
        <dbReference type="ChEBI" id="CHEBI:57865"/>
        <dbReference type="ChEBI" id="CHEBI:90602"/>
    </reaction>
</comment>
<dbReference type="Proteomes" id="UP000319296">
    <property type="component" value="Unassembled WGS sequence"/>
</dbReference>